<dbReference type="InterPro" id="IPR009091">
    <property type="entry name" value="RCC1/BLIP-II"/>
</dbReference>
<dbReference type="PROSITE" id="PS50012">
    <property type="entry name" value="RCC1_3"/>
    <property type="match status" value="1"/>
</dbReference>
<dbReference type="RefSeq" id="XP_033602997.1">
    <property type="nucleotide sequence ID" value="XM_033748069.1"/>
</dbReference>
<dbReference type="OrthoDB" id="5370059at2759"/>
<dbReference type="PANTHER" id="PTHR22870:SF408">
    <property type="entry name" value="OS09G0560450 PROTEIN"/>
    <property type="match status" value="1"/>
</dbReference>
<evidence type="ECO:0000256" key="1">
    <source>
        <dbReference type="ARBA" id="ARBA00022737"/>
    </source>
</evidence>
<dbReference type="AlphaFoldDB" id="A0A6A6WF84"/>
<evidence type="ECO:0000313" key="4">
    <source>
        <dbReference type="Proteomes" id="UP000799437"/>
    </source>
</evidence>
<keyword evidence="1" id="KW-0677">Repeat</keyword>
<feature type="repeat" description="RCC1" evidence="2">
    <location>
        <begin position="211"/>
        <end position="265"/>
    </location>
</feature>
<dbReference type="Proteomes" id="UP000799437">
    <property type="component" value="Unassembled WGS sequence"/>
</dbReference>
<organism evidence="3 4">
    <name type="scientific">Pseudovirgaria hyperparasitica</name>
    <dbReference type="NCBI Taxonomy" id="470096"/>
    <lineage>
        <taxon>Eukaryota</taxon>
        <taxon>Fungi</taxon>
        <taxon>Dikarya</taxon>
        <taxon>Ascomycota</taxon>
        <taxon>Pezizomycotina</taxon>
        <taxon>Dothideomycetes</taxon>
        <taxon>Dothideomycetes incertae sedis</taxon>
        <taxon>Acrospermales</taxon>
        <taxon>Acrospermaceae</taxon>
        <taxon>Pseudovirgaria</taxon>
    </lineage>
</organism>
<proteinExistence type="predicted"/>
<dbReference type="Gene3D" id="2.130.10.30">
    <property type="entry name" value="Regulator of chromosome condensation 1/beta-lactamase-inhibitor protein II"/>
    <property type="match status" value="1"/>
</dbReference>
<dbReference type="EMBL" id="ML996568">
    <property type="protein sequence ID" value="KAF2760546.1"/>
    <property type="molecule type" value="Genomic_DNA"/>
</dbReference>
<dbReference type="InterPro" id="IPR000408">
    <property type="entry name" value="Reg_chr_condens"/>
</dbReference>
<keyword evidence="4" id="KW-1185">Reference proteome</keyword>
<dbReference type="PANTHER" id="PTHR22870">
    <property type="entry name" value="REGULATOR OF CHROMOSOME CONDENSATION"/>
    <property type="match status" value="1"/>
</dbReference>
<dbReference type="SUPFAM" id="SSF50985">
    <property type="entry name" value="RCC1/BLIP-II"/>
    <property type="match status" value="1"/>
</dbReference>
<sequence>MAQQVWAFGLNSHEQIALSKAGDLVTPHCMDAGDNIGVLYAVKRDGHLYHYGGMTGRHARKLTSPRNCTITKFFGTHDGLRGGITELGQLALLENDTFTLQGSLGTCPLLADIALINSGHVAAVILTSRVENWEVLEFHNVTSFIDWYNTPISEATHVVNLAITSSTAGESRPISTPLVSHKGNGRHIQLVASSTCFALLTESNDRGVVRSTIYTWGEARSHSALGRSVDEHNPPTSPGSVSALEGLRISKIASGGYMSAALTEDRDLYLWGQAQPGRGLLIDDMRAHNDDDVKLANVISPSEQGDTMDIRDVAVGNGHVVVITQDRRVFVAGSNTNGQLGTGDAEAFVPYWKEINLLREIALGVVCGDKTTYVETIRGHIALGSGHAEANV</sequence>
<dbReference type="GeneID" id="54489123"/>
<accession>A0A6A6WF84</accession>
<reference evidence="3" key="1">
    <citation type="journal article" date="2020" name="Stud. Mycol.">
        <title>101 Dothideomycetes genomes: a test case for predicting lifestyles and emergence of pathogens.</title>
        <authorList>
            <person name="Haridas S."/>
            <person name="Albert R."/>
            <person name="Binder M."/>
            <person name="Bloem J."/>
            <person name="Labutti K."/>
            <person name="Salamov A."/>
            <person name="Andreopoulos B."/>
            <person name="Baker S."/>
            <person name="Barry K."/>
            <person name="Bills G."/>
            <person name="Bluhm B."/>
            <person name="Cannon C."/>
            <person name="Castanera R."/>
            <person name="Culley D."/>
            <person name="Daum C."/>
            <person name="Ezra D."/>
            <person name="Gonzalez J."/>
            <person name="Henrissat B."/>
            <person name="Kuo A."/>
            <person name="Liang C."/>
            <person name="Lipzen A."/>
            <person name="Lutzoni F."/>
            <person name="Magnuson J."/>
            <person name="Mondo S."/>
            <person name="Nolan M."/>
            <person name="Ohm R."/>
            <person name="Pangilinan J."/>
            <person name="Park H.-J."/>
            <person name="Ramirez L."/>
            <person name="Alfaro M."/>
            <person name="Sun H."/>
            <person name="Tritt A."/>
            <person name="Yoshinaga Y."/>
            <person name="Zwiers L.-H."/>
            <person name="Turgeon B."/>
            <person name="Goodwin S."/>
            <person name="Spatafora J."/>
            <person name="Crous P."/>
            <person name="Grigoriev I."/>
        </authorList>
    </citation>
    <scope>NUCLEOTIDE SEQUENCE</scope>
    <source>
        <strain evidence="3">CBS 121739</strain>
    </source>
</reference>
<dbReference type="Pfam" id="PF13540">
    <property type="entry name" value="RCC1_2"/>
    <property type="match status" value="1"/>
</dbReference>
<protein>
    <submittedName>
        <fullName evidence="3">RCC1/BLIP-II</fullName>
    </submittedName>
</protein>
<dbReference type="InterPro" id="IPR051210">
    <property type="entry name" value="Ub_ligase/GEF_domain"/>
</dbReference>
<evidence type="ECO:0000256" key="2">
    <source>
        <dbReference type="PROSITE-ProRule" id="PRU00235"/>
    </source>
</evidence>
<evidence type="ECO:0000313" key="3">
    <source>
        <dbReference type="EMBL" id="KAF2760546.1"/>
    </source>
</evidence>
<name>A0A6A6WF84_9PEZI</name>
<gene>
    <name evidence="3" type="ORF">EJ05DRAFT_509072</name>
</gene>